<dbReference type="Proteomes" id="UP000244978">
    <property type="component" value="Unassembled WGS sequence"/>
</dbReference>
<organism evidence="6 7">
    <name type="scientific">Homoserinimonas hongtaonis</name>
    <dbReference type="NCBI Taxonomy" id="2079791"/>
    <lineage>
        <taxon>Bacteria</taxon>
        <taxon>Bacillati</taxon>
        <taxon>Actinomycetota</taxon>
        <taxon>Actinomycetes</taxon>
        <taxon>Micrococcales</taxon>
        <taxon>Microbacteriaceae</taxon>
        <taxon>Homoserinimonas</taxon>
    </lineage>
</organism>
<evidence type="ECO:0000256" key="1">
    <source>
        <dbReference type="ARBA" id="ARBA00022679"/>
    </source>
</evidence>
<dbReference type="EC" id="2.3.1.189" evidence="4"/>
<dbReference type="PANTHER" id="PTHR43617">
    <property type="entry name" value="L-AMINO ACID N-ACETYLTRANSFERASE"/>
    <property type="match status" value="1"/>
</dbReference>
<dbReference type="RefSeq" id="WP_108997930.1">
    <property type="nucleotide sequence ID" value="NZ_QEEX01000001.1"/>
</dbReference>
<dbReference type="EMBL" id="QEEX01000001">
    <property type="protein sequence ID" value="PWB98163.1"/>
    <property type="molecule type" value="Genomic_DNA"/>
</dbReference>
<evidence type="ECO:0000256" key="3">
    <source>
        <dbReference type="ARBA" id="ARBA00023315"/>
    </source>
</evidence>
<dbReference type="NCBIfam" id="TIGR03448">
    <property type="entry name" value="mycothiol_MshD"/>
    <property type="match status" value="1"/>
</dbReference>
<protein>
    <recommendedName>
        <fullName evidence="4">Mycothiol acetyltransferase</fullName>
        <shortName evidence="4">MSH acetyltransferase</shortName>
        <ecNumber evidence="4">2.3.1.189</ecNumber>
    </recommendedName>
    <alternativeName>
        <fullName evidence="4">Mycothiol synthase</fullName>
    </alternativeName>
</protein>
<dbReference type="PANTHER" id="PTHR43617:SF31">
    <property type="entry name" value="MYCOTHIOL ACETYLTRANSFERASE"/>
    <property type="match status" value="1"/>
</dbReference>
<comment type="subunit">
    <text evidence="4">Monomer.</text>
</comment>
<gene>
    <name evidence="4 6" type="primary">mshD</name>
    <name evidence="6" type="ORF">DF220_10240</name>
</gene>
<dbReference type="GO" id="GO:0008999">
    <property type="term" value="F:protein-N-terminal-alanine acetyltransferase activity"/>
    <property type="evidence" value="ECO:0007669"/>
    <property type="project" value="TreeGrafter"/>
</dbReference>
<dbReference type="InterPro" id="IPR017813">
    <property type="entry name" value="Mycothiol_AcTrfase"/>
</dbReference>
<comment type="caution">
    <text evidence="6">The sequence shown here is derived from an EMBL/GenBank/DDBJ whole genome shotgun (WGS) entry which is preliminary data.</text>
</comment>
<sequence length="273" mass="29687">MSANTPEWLNRLISRATATDGQPPFSDQSLVELRDGRRELLSIDETAAAVLLRGDPGEAELVVDPDARGNGLGEQMLSRVLTESPSILIWAHGDHPAARSLAARHELTAVRTLLQLRAPVHADLGAAGALDGFTPFRPGHDDAAWLDINARAFAHHPEQGSLTQVDLDARMAEPWFNADDFLLLRDEDGQVIAFCWLKVDGDIGEFYVVGVDPRHQGSGLGRRLVAAGLAHLAASGIRTASLYVDADNVPAVRLYRSYGFADHTVDVQYSTRR</sequence>
<keyword evidence="3 4" id="KW-0012">Acyltransferase</keyword>
<dbReference type="GO" id="GO:0010125">
    <property type="term" value="P:mycothiol biosynthetic process"/>
    <property type="evidence" value="ECO:0007669"/>
    <property type="project" value="UniProtKB-UniRule"/>
</dbReference>
<dbReference type="InterPro" id="IPR000182">
    <property type="entry name" value="GNAT_dom"/>
</dbReference>
<name>A0A2U1T327_9MICO</name>
<comment type="similarity">
    <text evidence="4">Belongs to the acetyltransferase family. MshD subfamily.</text>
</comment>
<proteinExistence type="inferred from homology"/>
<dbReference type="InterPro" id="IPR016181">
    <property type="entry name" value="Acyl_CoA_acyltransferase"/>
</dbReference>
<keyword evidence="7" id="KW-1185">Reference proteome</keyword>
<dbReference type="Gene3D" id="3.40.630.30">
    <property type="match status" value="1"/>
</dbReference>
<feature type="domain" description="N-acetyltransferase" evidence="5">
    <location>
        <begin position="131"/>
        <end position="273"/>
    </location>
</feature>
<evidence type="ECO:0000313" key="7">
    <source>
        <dbReference type="Proteomes" id="UP000244978"/>
    </source>
</evidence>
<feature type="binding site" evidence="4">
    <location>
        <position position="243"/>
    </location>
    <ligand>
        <name>1D-myo-inositol 2-(L-cysteinylamino)-2-deoxy-alpha-D-glucopyranoside</name>
        <dbReference type="ChEBI" id="CHEBI:58887"/>
    </ligand>
</feature>
<feature type="binding site" evidence="4">
    <location>
        <begin position="216"/>
        <end position="222"/>
    </location>
    <ligand>
        <name>acetyl-CoA</name>
        <dbReference type="ChEBI" id="CHEBI:57288"/>
        <label>2</label>
    </ligand>
</feature>
<dbReference type="InterPro" id="IPR050276">
    <property type="entry name" value="MshD_Acetyltransferase"/>
</dbReference>
<feature type="binding site" evidence="4">
    <location>
        <begin position="248"/>
        <end position="253"/>
    </location>
    <ligand>
        <name>acetyl-CoA</name>
        <dbReference type="ChEBI" id="CHEBI:57288"/>
        <label>2</label>
    </ligand>
</feature>
<comment type="caution">
    <text evidence="4">Lacks conserved residue(s) required for the propagation of feature annotation.</text>
</comment>
<dbReference type="GO" id="GO:0035447">
    <property type="term" value="F:mycothiol synthase activity"/>
    <property type="evidence" value="ECO:0007669"/>
    <property type="project" value="UniProtKB-UniRule"/>
</dbReference>
<comment type="catalytic activity">
    <reaction evidence="4">
        <text>1D-myo-inositol 2-(L-cysteinylamino)-2-deoxy-alpha-D-glucopyranoside + acetyl-CoA = mycothiol + CoA + H(+)</text>
        <dbReference type="Rhea" id="RHEA:26172"/>
        <dbReference type="ChEBI" id="CHEBI:15378"/>
        <dbReference type="ChEBI" id="CHEBI:16768"/>
        <dbReference type="ChEBI" id="CHEBI:57287"/>
        <dbReference type="ChEBI" id="CHEBI:57288"/>
        <dbReference type="ChEBI" id="CHEBI:58887"/>
        <dbReference type="EC" id="2.3.1.189"/>
    </reaction>
</comment>
<dbReference type="PROSITE" id="PS51186">
    <property type="entry name" value="GNAT"/>
    <property type="match status" value="1"/>
</dbReference>
<feature type="binding site" evidence="4">
    <location>
        <position position="205"/>
    </location>
    <ligand>
        <name>1D-myo-inositol 2-(L-cysteinylamino)-2-deoxy-alpha-D-glucopyranoside</name>
        <dbReference type="ChEBI" id="CHEBI:58887"/>
    </ligand>
</feature>
<dbReference type="CDD" id="cd04301">
    <property type="entry name" value="NAT_SF"/>
    <property type="match status" value="1"/>
</dbReference>
<keyword evidence="1 4" id="KW-0808">Transferase</keyword>
<feature type="binding site" evidence="4">
    <location>
        <position position="198"/>
    </location>
    <ligand>
        <name>1D-myo-inositol 2-(L-cysteinylamino)-2-deoxy-alpha-D-glucopyranoside</name>
        <dbReference type="ChEBI" id="CHEBI:58887"/>
    </ligand>
</feature>
<feature type="binding site" evidence="4">
    <location>
        <position position="158"/>
    </location>
    <ligand>
        <name>1D-myo-inositol 2-(L-cysteinylamino)-2-deoxy-alpha-D-glucopyranoside</name>
        <dbReference type="ChEBI" id="CHEBI:58887"/>
    </ligand>
</feature>
<dbReference type="AlphaFoldDB" id="A0A2U1T327"/>
<evidence type="ECO:0000313" key="6">
    <source>
        <dbReference type="EMBL" id="PWB98163.1"/>
    </source>
</evidence>
<evidence type="ECO:0000256" key="4">
    <source>
        <dbReference type="HAMAP-Rule" id="MF_01698"/>
    </source>
</evidence>
<comment type="function">
    <text evidence="4">Catalyzes the transfer of acetyl from acetyl-CoA to desacetylmycothiol (Cys-GlcN-Ins) to form mycothiol.</text>
</comment>
<feature type="binding site" evidence="4">
    <location>
        <position position="27"/>
    </location>
    <ligand>
        <name>1D-myo-inositol 2-(L-cysteinylamino)-2-deoxy-alpha-D-glucopyranoside</name>
        <dbReference type="ChEBI" id="CHEBI:58887"/>
    </ligand>
</feature>
<keyword evidence="2 4" id="KW-0677">Repeat</keyword>
<dbReference type="SUPFAM" id="SSF55729">
    <property type="entry name" value="Acyl-CoA N-acyltransferases (Nat)"/>
    <property type="match status" value="2"/>
</dbReference>
<dbReference type="PIRSF" id="PIRSF021524">
    <property type="entry name" value="MSH_acetyltransferase"/>
    <property type="match status" value="1"/>
</dbReference>
<dbReference type="Pfam" id="PF00583">
    <property type="entry name" value="Acetyltransf_1"/>
    <property type="match status" value="1"/>
</dbReference>
<accession>A0A2U1T327</accession>
<dbReference type="HAMAP" id="MF_01698">
    <property type="entry name" value="MshD"/>
    <property type="match status" value="1"/>
</dbReference>
<feature type="binding site" evidence="4">
    <location>
        <begin position="209"/>
        <end position="211"/>
    </location>
    <ligand>
        <name>acetyl-CoA</name>
        <dbReference type="ChEBI" id="CHEBI:57288"/>
        <label>2</label>
    </ligand>
</feature>
<evidence type="ECO:0000259" key="5">
    <source>
        <dbReference type="PROSITE" id="PS51186"/>
    </source>
</evidence>
<reference evidence="7" key="1">
    <citation type="submission" date="2018-04" db="EMBL/GenBank/DDBJ databases">
        <authorList>
            <person name="Liu S."/>
            <person name="Wang Z."/>
            <person name="Li J."/>
        </authorList>
    </citation>
    <scope>NUCLEOTIDE SEQUENCE [LARGE SCALE GENOMIC DNA]</scope>
    <source>
        <strain evidence="7">S1194</strain>
    </source>
</reference>
<evidence type="ECO:0000256" key="2">
    <source>
        <dbReference type="ARBA" id="ARBA00022737"/>
    </source>
</evidence>
<feature type="binding site" evidence="4">
    <location>
        <begin position="61"/>
        <end position="63"/>
    </location>
    <ligand>
        <name>acetyl-CoA</name>
        <dbReference type="ChEBI" id="CHEBI:57288"/>
        <label>1</label>
    </ligand>
</feature>